<keyword evidence="6" id="KW-0539">Nucleus</keyword>
<keyword evidence="8" id="KW-1185">Reference proteome</keyword>
<reference evidence="8" key="1">
    <citation type="submission" date="2016-03" db="EMBL/GenBank/DDBJ databases">
        <authorList>
            <person name="Devillers H."/>
        </authorList>
    </citation>
    <scope>NUCLEOTIDE SEQUENCE [LARGE SCALE GENOMIC DNA]</scope>
</reference>
<dbReference type="GO" id="GO:0046982">
    <property type="term" value="F:protein heterodimerization activity"/>
    <property type="evidence" value="ECO:0007669"/>
    <property type="project" value="InterPro"/>
</dbReference>
<evidence type="ECO:0000256" key="6">
    <source>
        <dbReference type="ARBA" id="ARBA00023242"/>
    </source>
</evidence>
<dbReference type="GO" id="GO:0031297">
    <property type="term" value="P:replication fork processing"/>
    <property type="evidence" value="ECO:0007669"/>
    <property type="project" value="TreeGrafter"/>
</dbReference>
<keyword evidence="5" id="KW-0234">DNA repair</keyword>
<evidence type="ECO:0000256" key="4">
    <source>
        <dbReference type="ARBA" id="ARBA00023125"/>
    </source>
</evidence>
<sequence length="86" mass="9808">MTGAVPKDTIARIFQLCSFSDEGTRITESTLALIDEYLEIFVREAVLRSIENKERLKDENRDQLGNQLVLTHKDLENISGLLLLDM</sequence>
<dbReference type="EMBL" id="LT598455">
    <property type="protein sequence ID" value="SCU89194.1"/>
    <property type="molecule type" value="Genomic_DNA"/>
</dbReference>
<gene>
    <name evidence="7" type="ORF">LADA_0E14158G</name>
</gene>
<comment type="subcellular location">
    <subcellularLocation>
        <location evidence="1">Nucleus</location>
    </subcellularLocation>
</comment>
<dbReference type="OrthoDB" id="2500381at2759"/>
<dbReference type="STRING" id="1266660.A0A1G4JFW2"/>
<evidence type="ECO:0000313" key="8">
    <source>
        <dbReference type="Proteomes" id="UP000190274"/>
    </source>
</evidence>
<keyword evidence="4" id="KW-0238">DNA-binding</keyword>
<dbReference type="GO" id="GO:0051382">
    <property type="term" value="P:kinetochore assembly"/>
    <property type="evidence" value="ECO:0007669"/>
    <property type="project" value="InterPro"/>
</dbReference>
<evidence type="ECO:0000256" key="2">
    <source>
        <dbReference type="ARBA" id="ARBA00009359"/>
    </source>
</evidence>
<dbReference type="PANTHER" id="PTHR28680:SF1">
    <property type="entry name" value="CENTROMERE PROTEIN X"/>
    <property type="match status" value="1"/>
</dbReference>
<evidence type="ECO:0000256" key="5">
    <source>
        <dbReference type="ARBA" id="ARBA00023204"/>
    </source>
</evidence>
<accession>A0A1G4JFW2</accession>
<dbReference type="GO" id="GO:0003677">
    <property type="term" value="F:DNA binding"/>
    <property type="evidence" value="ECO:0007669"/>
    <property type="project" value="UniProtKB-KW"/>
</dbReference>
<dbReference type="AlphaFoldDB" id="A0A1G4JFW2"/>
<keyword evidence="3" id="KW-0227">DNA damage</keyword>
<dbReference type="PANTHER" id="PTHR28680">
    <property type="entry name" value="CENTROMERE PROTEIN X"/>
    <property type="match status" value="1"/>
</dbReference>
<dbReference type="InterPro" id="IPR018552">
    <property type="entry name" value="CENP-X"/>
</dbReference>
<dbReference type="Gene3D" id="1.10.20.10">
    <property type="entry name" value="Histone, subunit A"/>
    <property type="match status" value="1"/>
</dbReference>
<dbReference type="GO" id="GO:0071821">
    <property type="term" value="C:FANCM-MHF complex"/>
    <property type="evidence" value="ECO:0007669"/>
    <property type="project" value="TreeGrafter"/>
</dbReference>
<protein>
    <submittedName>
        <fullName evidence="7">LADA_0E14158g1_1</fullName>
    </submittedName>
</protein>
<name>A0A1G4JFW2_9SACH</name>
<proteinExistence type="inferred from homology"/>
<organism evidence="7 8">
    <name type="scientific">Lachancea dasiensis</name>
    <dbReference type="NCBI Taxonomy" id="1072105"/>
    <lineage>
        <taxon>Eukaryota</taxon>
        <taxon>Fungi</taxon>
        <taxon>Dikarya</taxon>
        <taxon>Ascomycota</taxon>
        <taxon>Saccharomycotina</taxon>
        <taxon>Saccharomycetes</taxon>
        <taxon>Saccharomycetales</taxon>
        <taxon>Saccharomycetaceae</taxon>
        <taxon>Lachancea</taxon>
    </lineage>
</organism>
<evidence type="ECO:0000256" key="1">
    <source>
        <dbReference type="ARBA" id="ARBA00004123"/>
    </source>
</evidence>
<dbReference type="Pfam" id="PF09415">
    <property type="entry name" value="CENP-X"/>
    <property type="match status" value="1"/>
</dbReference>
<evidence type="ECO:0000256" key="3">
    <source>
        <dbReference type="ARBA" id="ARBA00022763"/>
    </source>
</evidence>
<evidence type="ECO:0000313" key="7">
    <source>
        <dbReference type="EMBL" id="SCU89194.1"/>
    </source>
</evidence>
<comment type="similarity">
    <text evidence="2">Belongs to the CENP-X/MHF2 family.</text>
</comment>
<dbReference type="InterPro" id="IPR009072">
    <property type="entry name" value="Histone-fold"/>
</dbReference>
<dbReference type="Proteomes" id="UP000190274">
    <property type="component" value="Chromosome E"/>
</dbReference>
<dbReference type="CDD" id="cd22921">
    <property type="entry name" value="HFD_CENP-X"/>
    <property type="match status" value="1"/>
</dbReference>
<dbReference type="GO" id="GO:0006281">
    <property type="term" value="P:DNA repair"/>
    <property type="evidence" value="ECO:0007669"/>
    <property type="project" value="UniProtKB-KW"/>
</dbReference>
<dbReference type="GO" id="GO:0000712">
    <property type="term" value="P:resolution of meiotic recombination intermediates"/>
    <property type="evidence" value="ECO:0007669"/>
    <property type="project" value="TreeGrafter"/>
</dbReference>